<dbReference type="Pfam" id="PF02423">
    <property type="entry name" value="OCD_Mu_crystall"/>
    <property type="match status" value="1"/>
</dbReference>
<dbReference type="SUPFAM" id="SSF51735">
    <property type="entry name" value="NAD(P)-binding Rossmann-fold domains"/>
    <property type="match status" value="1"/>
</dbReference>
<dbReference type="Gene3D" id="3.40.50.720">
    <property type="entry name" value="NAD(P)-binding Rossmann-like Domain"/>
    <property type="match status" value="1"/>
</dbReference>
<dbReference type="InterPro" id="IPR036291">
    <property type="entry name" value="NAD(P)-bd_dom_sf"/>
</dbReference>
<proteinExistence type="predicted"/>
<dbReference type="InterPro" id="IPR023401">
    <property type="entry name" value="ODC_N"/>
</dbReference>
<reference evidence="1" key="1">
    <citation type="submission" date="2021-01" db="EMBL/GenBank/DDBJ databases">
        <title>Whole genome shotgun sequence of Actinocatenispora rupis NBRC 107355.</title>
        <authorList>
            <person name="Komaki H."/>
            <person name="Tamura T."/>
        </authorList>
    </citation>
    <scope>NUCLEOTIDE SEQUENCE</scope>
    <source>
        <strain evidence="1">NBRC 107355</strain>
    </source>
</reference>
<accession>A0A8J3JDA5</accession>
<comment type="caution">
    <text evidence="1">The sequence shown here is derived from an EMBL/GenBank/DDBJ whole genome shotgun (WGS) entry which is preliminary data.</text>
</comment>
<dbReference type="PANTHER" id="PTHR13812:SF19">
    <property type="entry name" value="KETIMINE REDUCTASE MU-CRYSTALLIN"/>
    <property type="match status" value="1"/>
</dbReference>
<dbReference type="EMBL" id="BOMB01000057">
    <property type="protein sequence ID" value="GID16337.1"/>
    <property type="molecule type" value="Genomic_DNA"/>
</dbReference>
<dbReference type="Gene3D" id="3.30.1780.10">
    <property type="entry name" value="ornithine cyclodeaminase, domain 1"/>
    <property type="match status" value="1"/>
</dbReference>
<keyword evidence="2" id="KW-1185">Reference proteome</keyword>
<dbReference type="RefSeq" id="WP_203665010.1">
    <property type="nucleotide sequence ID" value="NZ_BAAAZM010000001.1"/>
</dbReference>
<protein>
    <recommendedName>
        <fullName evidence="3">Ornithine cyclodeaminase</fullName>
    </recommendedName>
</protein>
<dbReference type="AlphaFoldDB" id="A0A8J3JDA5"/>
<dbReference type="PANTHER" id="PTHR13812">
    <property type="entry name" value="KETIMINE REDUCTASE MU-CRYSTALLIN"/>
    <property type="match status" value="1"/>
</dbReference>
<sequence length="299" mass="31010">MTEIITDADIRARLTAADAVAAMRAAVLAEDLVAPPRVSTGLGDGRMVFTVGGRPGHWYGFRSYDTLGLADGEQAVVLHDGTTGRIAGIAVGELLGQFRTGALGGVAVDAIARRDASTLGVVGTGAQAYAQVWAIGAVRALTDVTVYGRDPVRRNAFVDRLRSELAVPARAVDTPGEAATGRDIVVLATNSGTPVIDDAWLSPGTAVTTLGPKQRGRAEFAAALAERATLLTTDSPTQLTAYDPPFVIADTPAADRVVPLRAVLTGEAPRPADHDIRLYFSVGLAGTEVALLAYLLGLS</sequence>
<evidence type="ECO:0008006" key="3">
    <source>
        <dbReference type="Google" id="ProtNLM"/>
    </source>
</evidence>
<gene>
    <name evidence="1" type="ORF">Aru02nite_72260</name>
</gene>
<dbReference type="GO" id="GO:0005737">
    <property type="term" value="C:cytoplasm"/>
    <property type="evidence" value="ECO:0007669"/>
    <property type="project" value="TreeGrafter"/>
</dbReference>
<name>A0A8J3JDA5_9ACTN</name>
<dbReference type="Proteomes" id="UP000612808">
    <property type="component" value="Unassembled WGS sequence"/>
</dbReference>
<evidence type="ECO:0000313" key="2">
    <source>
        <dbReference type="Proteomes" id="UP000612808"/>
    </source>
</evidence>
<dbReference type="InterPro" id="IPR003462">
    <property type="entry name" value="ODC_Mu_crystall"/>
</dbReference>
<organism evidence="1 2">
    <name type="scientific">Actinocatenispora rupis</name>
    <dbReference type="NCBI Taxonomy" id="519421"/>
    <lineage>
        <taxon>Bacteria</taxon>
        <taxon>Bacillati</taxon>
        <taxon>Actinomycetota</taxon>
        <taxon>Actinomycetes</taxon>
        <taxon>Micromonosporales</taxon>
        <taxon>Micromonosporaceae</taxon>
        <taxon>Actinocatenispora</taxon>
    </lineage>
</organism>
<evidence type="ECO:0000313" key="1">
    <source>
        <dbReference type="EMBL" id="GID16337.1"/>
    </source>
</evidence>